<feature type="domain" description="Integrase catalytic" evidence="3">
    <location>
        <begin position="381"/>
        <end position="477"/>
    </location>
</feature>
<evidence type="ECO:0000313" key="5">
    <source>
        <dbReference type="Proteomes" id="UP001151760"/>
    </source>
</evidence>
<feature type="compositionally biased region" description="Polar residues" evidence="2">
    <location>
        <begin position="1263"/>
        <end position="1274"/>
    </location>
</feature>
<comment type="caution">
    <text evidence="4">The sequence shown here is derived from an EMBL/GenBank/DDBJ whole genome shotgun (WGS) entry which is preliminary data.</text>
</comment>
<keyword evidence="5" id="KW-1185">Reference proteome</keyword>
<dbReference type="InterPro" id="IPR012337">
    <property type="entry name" value="RNaseH-like_sf"/>
</dbReference>
<reference evidence="4" key="1">
    <citation type="journal article" date="2022" name="Int. J. Mol. Sci.">
        <title>Draft Genome of Tanacetum Coccineum: Genomic Comparison of Closely Related Tanacetum-Family Plants.</title>
        <authorList>
            <person name="Yamashiro T."/>
            <person name="Shiraishi A."/>
            <person name="Nakayama K."/>
            <person name="Satake H."/>
        </authorList>
    </citation>
    <scope>NUCLEOTIDE SEQUENCE</scope>
</reference>
<feature type="region of interest" description="Disordered" evidence="2">
    <location>
        <begin position="1300"/>
        <end position="1496"/>
    </location>
</feature>
<feature type="compositionally biased region" description="Acidic residues" evidence="2">
    <location>
        <begin position="1406"/>
        <end position="1431"/>
    </location>
</feature>
<dbReference type="SUPFAM" id="SSF53098">
    <property type="entry name" value="Ribonuclease H-like"/>
    <property type="match status" value="1"/>
</dbReference>
<feature type="compositionally biased region" description="Basic and acidic residues" evidence="2">
    <location>
        <begin position="1240"/>
        <end position="1256"/>
    </location>
</feature>
<dbReference type="Pfam" id="PF22936">
    <property type="entry name" value="Pol_BBD"/>
    <property type="match status" value="1"/>
</dbReference>
<feature type="compositionally biased region" description="Polar residues" evidence="2">
    <location>
        <begin position="1434"/>
        <end position="1445"/>
    </location>
</feature>
<evidence type="ECO:0000256" key="1">
    <source>
        <dbReference type="ARBA" id="ARBA00022670"/>
    </source>
</evidence>
<organism evidence="4 5">
    <name type="scientific">Tanacetum coccineum</name>
    <dbReference type="NCBI Taxonomy" id="301880"/>
    <lineage>
        <taxon>Eukaryota</taxon>
        <taxon>Viridiplantae</taxon>
        <taxon>Streptophyta</taxon>
        <taxon>Embryophyta</taxon>
        <taxon>Tracheophyta</taxon>
        <taxon>Spermatophyta</taxon>
        <taxon>Magnoliopsida</taxon>
        <taxon>eudicotyledons</taxon>
        <taxon>Gunneridae</taxon>
        <taxon>Pentapetalae</taxon>
        <taxon>asterids</taxon>
        <taxon>campanulids</taxon>
        <taxon>Asterales</taxon>
        <taxon>Asteraceae</taxon>
        <taxon>Asteroideae</taxon>
        <taxon>Anthemideae</taxon>
        <taxon>Anthemidinae</taxon>
        <taxon>Tanacetum</taxon>
    </lineage>
</organism>
<keyword evidence="1" id="KW-0378">Hydrolase</keyword>
<dbReference type="InterPro" id="IPR025724">
    <property type="entry name" value="GAG-pre-integrase_dom"/>
</dbReference>
<evidence type="ECO:0000313" key="4">
    <source>
        <dbReference type="EMBL" id="GJT25279.1"/>
    </source>
</evidence>
<dbReference type="Gene3D" id="3.30.420.10">
    <property type="entry name" value="Ribonuclease H-like superfamily/Ribonuclease H"/>
    <property type="match status" value="1"/>
</dbReference>
<dbReference type="InterPro" id="IPR001584">
    <property type="entry name" value="Integrase_cat-core"/>
</dbReference>
<dbReference type="InterPro" id="IPR054722">
    <property type="entry name" value="PolX-like_BBD"/>
</dbReference>
<dbReference type="PANTHER" id="PTHR42648">
    <property type="entry name" value="TRANSPOSASE, PUTATIVE-RELATED"/>
    <property type="match status" value="1"/>
</dbReference>
<feature type="compositionally biased region" description="Basic and acidic residues" evidence="2">
    <location>
        <begin position="1483"/>
        <end position="1492"/>
    </location>
</feature>
<dbReference type="InterPro" id="IPR036397">
    <property type="entry name" value="RNaseH_sf"/>
</dbReference>
<gene>
    <name evidence="4" type="ORF">Tco_0895216</name>
</gene>
<evidence type="ECO:0000256" key="2">
    <source>
        <dbReference type="SAM" id="MobiDB-lite"/>
    </source>
</evidence>
<dbReference type="PANTHER" id="PTHR42648:SF32">
    <property type="entry name" value="RIBONUCLEASE H-LIKE DOMAIN, GAG-PRE-INTEGRASE DOMAIN PROTEIN-RELATED"/>
    <property type="match status" value="1"/>
</dbReference>
<dbReference type="Proteomes" id="UP001151760">
    <property type="component" value="Unassembled WGS sequence"/>
</dbReference>
<proteinExistence type="predicted"/>
<evidence type="ECO:0000259" key="3">
    <source>
        <dbReference type="PROSITE" id="PS50994"/>
    </source>
</evidence>
<dbReference type="Pfam" id="PF13976">
    <property type="entry name" value="gag_pre-integrs"/>
    <property type="match status" value="1"/>
</dbReference>
<feature type="compositionally biased region" description="Basic and acidic residues" evidence="2">
    <location>
        <begin position="1321"/>
        <end position="1352"/>
    </location>
</feature>
<feature type="compositionally biased region" description="Acidic residues" evidence="2">
    <location>
        <begin position="1353"/>
        <end position="1393"/>
    </location>
</feature>
<accession>A0ABQ5CF66</accession>
<feature type="region of interest" description="Disordered" evidence="2">
    <location>
        <begin position="1228"/>
        <end position="1279"/>
    </location>
</feature>
<dbReference type="PROSITE" id="PS50994">
    <property type="entry name" value="INTEGRASE"/>
    <property type="match status" value="1"/>
</dbReference>
<dbReference type="EMBL" id="BQNB010014201">
    <property type="protein sequence ID" value="GJT25279.1"/>
    <property type="molecule type" value="Genomic_DNA"/>
</dbReference>
<dbReference type="InterPro" id="IPR039537">
    <property type="entry name" value="Retrotran_Ty1/copia-like"/>
</dbReference>
<feature type="region of interest" description="Disordered" evidence="2">
    <location>
        <begin position="1"/>
        <end position="29"/>
    </location>
</feature>
<sequence length="2063" mass="233507">MKNKVEAHPRKVKSSLKNKDHVVEPKGTAPVQHSKLNANSDLKCVKCNGCMLSDNHDLCVLDFINNVNARAKSRSVKKNSKRKVWKPTGKVFTNIGYIWRPTGRTFTIVGNACPLTRITTTTEVPLRKSSALDNKTPKPVVTLVYSRKPRKSKTSVPVNNYKVVQIVLWYLDSGCSKHMTGDRSQLTNFVNKFLGTVKFGNDHVAKIMGYGDYQIGNVTISRVYYVEGLGHNLFSVGQFCDSNLEVAFRQHTCYIRNLEGVDLLTGSRGDNLYTLSLGDMMASSPICLLSKASKTKSWLWHRRLSHLNFGAINHLARHGLVRGLPKLKFEKDHLCSACALGKSTKKPHKPKSEDTNQEKLYLLHMDLCGPMRVASVNGKKTNNGTEFVNQTLREYYEKVGISHETSVARSPQQNGVVKRRNRTLIEAARTMLIYAKAPLFLWAKAVATACYNQNRSMIRCRHARTWASYNRRTKRIIETIHVDFDELTAMASEHSSSGPALHEMTPATISSGLVPNPHPSTPFVPPSRTDWDMLFQPLFDEFLNPSPSVDHPAPEVVAPINEVIAPVLADSTGSPSSTTVDQDAPSPSNSQTTPETKPPVIPNDVEEDNHDIEVAHMGNDPYFGVPIPEIPPLSDQSSSSFPLGLHYDEQALFCYYDAFLTAVEPKTYKDALPQACWIESMQEELNEFERLEDFEDQKARLVAVVTVKRMGTWSREEGTGGNHLKSFCFRCKIRGYKDFSRVCCSYEHGRIPNGYFSKGSVDPTLFIRRDGKELLLVQIYVDDIIFAASTPELYTQWVEKSQTEVMRIKKGKAVDRHTILGLIDWHPYLYLTASRPDLQFAICMCAWHFADADHVVLFQATTHIALLRLCLNPLDESQVYRLLGLDSIKLQCFCEYKSAIAYQLADVLLSSWRNRKLNSDQQAGICEVLRRIMDITKAEQIALDDALVAPANRLKIGKCNLRLSSDLTSKEATLQVVYDVLKLTPFYKAFQASADVPEIYMQEFWATASVHNRSIRFKMNNKKHIVNLEYFREMLQICPIIRNQKFDEPPFEQEILTFLVSLGHSGEIRKITDVNVNKLHQPWRSFAAVINKCLSGKSSYDSLRLSQAQIIWGMYHKKNVDYAFLLWEDFTYQVENKNTKKGNVMYYPRFTKLIVNFFMSKDPSIPRRNKINWHYARDDPMFTTINVISRHEDTQLYGAILPKELTNEDIRNSESYKEYYAIASGEVPPKTKASVHKKKADSDTTPKEKPPTDPKDKRVKQTGKMTGSGKQKQPATGLETLSEIALTETEQLKIAIKRSRIQTHNSQASGSGDGVDILSKVPDEQVHEKTGTDEGAGDKPEVPDVPEHHSNSEEESWTFSDGDDDDEDDDANKDSDAHDDDDDDDAESDDDGDNITHPKLSTFSTDDQEEQDDKEEQEEDDEDDEDEEEISDQLVRTPSDYQTTNESEKQKDDDRVKDGEEDKEGDVTNVNLEGGDVDMTDADTTKDTEDAHFISPTTDEGIDSILTPHTKSTTLVNIPISVAIETLANTTTIPPPLFPVIQSSQQTPVTTTTTTNPSTTPLPIPNFESVFGFNQRVTALESDLSKLKQSNPFAEAISSIPGIVNEYLGSKMKEAVDKIIKDQVKTQTSKIKSKVEKYVTESLGAEKILYNALVEAYNTDKDLFSSYGDVIIIPTIRDDKEKVKEPSAGSNRGTKRRRSGKEAESSQEPTRKESRKTSSLKGAFRSQPTDLNETTHLEFITGDDDVIPAREVQDVRQWHPPTSPTPDCEWHLTKTVSDLPPQHWITDLAQAAGTQSSFDEFMATPIDFSAFMINRLKIDHLTQELLTGPTYDLIKGTCKSVAELDYHLEEVFKATNEQLDWNNPEGTPYPYNLSKPLPLIPNARRRLVIPFDHFISNDLEYLKGGSTSRKYTTSITKTKVADYGQVKWIEDQIPRTTWSVVPIDYDKHAYWGTYHWGPKRQRFYGYATNMETSKDVYSRHMIISVISIKIMKFFGYSHLEEITVHRQDDGLYKFREGDFKRLRRQDIEDMLLLLVQGKLTNLSLDDRYALNVALRMYTQRIVI</sequence>
<reference evidence="4" key="2">
    <citation type="submission" date="2022-01" db="EMBL/GenBank/DDBJ databases">
        <authorList>
            <person name="Yamashiro T."/>
            <person name="Shiraishi A."/>
            <person name="Satake H."/>
            <person name="Nakayama K."/>
        </authorList>
    </citation>
    <scope>NUCLEOTIDE SEQUENCE</scope>
</reference>
<feature type="region of interest" description="Disordered" evidence="2">
    <location>
        <begin position="1680"/>
        <end position="1728"/>
    </location>
</feature>
<keyword evidence="1" id="KW-0645">Protease</keyword>
<feature type="compositionally biased region" description="Basic and acidic residues" evidence="2">
    <location>
        <begin position="1446"/>
        <end position="1460"/>
    </location>
</feature>
<feature type="compositionally biased region" description="Polar residues" evidence="2">
    <location>
        <begin position="571"/>
        <end position="595"/>
    </location>
</feature>
<protein>
    <submittedName>
        <fullName evidence="4">Retrovirus-related pol polyprotein from transposon TNT 1-94</fullName>
    </submittedName>
</protein>
<name>A0ABQ5CF66_9ASTR</name>
<feature type="compositionally biased region" description="Basic and acidic residues" evidence="2">
    <location>
        <begin position="1700"/>
        <end position="1716"/>
    </location>
</feature>
<feature type="region of interest" description="Disordered" evidence="2">
    <location>
        <begin position="569"/>
        <end position="605"/>
    </location>
</feature>